<name>A0AAE5RWV8_9HYPH</name>
<evidence type="ECO:0000259" key="2">
    <source>
        <dbReference type="Pfam" id="PF00109"/>
    </source>
</evidence>
<accession>A0AAE5RWV8</accession>
<dbReference type="Pfam" id="PF00109">
    <property type="entry name" value="ketoacyl-synt"/>
    <property type="match status" value="1"/>
</dbReference>
<feature type="domain" description="Beta-ketoacyl synthase-like N-terminal" evidence="2">
    <location>
        <begin position="5"/>
        <end position="254"/>
    </location>
</feature>
<dbReference type="SUPFAM" id="SSF53901">
    <property type="entry name" value="Thiolase-like"/>
    <property type="match status" value="2"/>
</dbReference>
<organism evidence="3 4">
    <name type="scientific">Agrobacterium rosae</name>
    <dbReference type="NCBI Taxonomy" id="1972867"/>
    <lineage>
        <taxon>Bacteria</taxon>
        <taxon>Pseudomonadati</taxon>
        <taxon>Pseudomonadota</taxon>
        <taxon>Alphaproteobacteria</taxon>
        <taxon>Hyphomicrobiales</taxon>
        <taxon>Rhizobiaceae</taxon>
        <taxon>Rhizobium/Agrobacterium group</taxon>
        <taxon>Agrobacterium</taxon>
    </lineage>
</organism>
<dbReference type="InterPro" id="IPR016039">
    <property type="entry name" value="Thiolase-like"/>
</dbReference>
<dbReference type="PANTHER" id="PTHR11712:SF347">
    <property type="entry name" value="BETA KETOACYL-ACYL CARRIER PROTEIN SYNTHASE"/>
    <property type="match status" value="1"/>
</dbReference>
<dbReference type="NCBIfam" id="NF005084">
    <property type="entry name" value="PRK06519.1"/>
    <property type="match status" value="1"/>
</dbReference>
<keyword evidence="1" id="KW-0808">Transferase</keyword>
<reference evidence="3 4" key="1">
    <citation type="journal article" date="2018" name="Syst. Appl. Microbiol.">
        <title>Agrobacterium rosae sp. nov., isolated from galls on different agricultural crops.</title>
        <authorList>
            <person name="Kuzmanovic N."/>
            <person name="Pulawska J."/>
            <person name="Smalla K."/>
            <person name="Nesme X."/>
        </authorList>
    </citation>
    <scope>NUCLEOTIDE SEQUENCE [LARGE SCALE GENOMIC DNA]</scope>
    <source>
        <strain evidence="3 4">NCPPB 1650</strain>
    </source>
</reference>
<dbReference type="InterPro" id="IPR000794">
    <property type="entry name" value="Beta-ketoacyl_synthase"/>
</dbReference>
<dbReference type="EMBL" id="NXEJ01000007">
    <property type="protein sequence ID" value="POO50855.1"/>
    <property type="molecule type" value="Genomic_DNA"/>
</dbReference>
<evidence type="ECO:0000256" key="1">
    <source>
        <dbReference type="ARBA" id="ARBA00022679"/>
    </source>
</evidence>
<dbReference type="AlphaFoldDB" id="A0AAE5RWV8"/>
<comment type="caution">
    <text evidence="3">The sequence shown here is derived from an EMBL/GenBank/DDBJ whole genome shotgun (WGS) entry which is preliminary data.</text>
</comment>
<sequence length="397" mass="41906">MKSDNDVVITGVGIVTCHGVGIDAHIALLSASSAPDAIVETEKFAPYPIHPLPDIDWSNQIGRKDQRQMENWQRLGVFAAGLALDDAGLKEDAEACGTMDMIVAAGGGERDINVDTLIVDEGLKRNDREVMLNEKLTTELRPTLFLAQLSNLMAGNISIVHKVTGSSRTFMGEEAAGISAVETAFYRIRSGESSHALVGGAFAAERPDMTLLFEAIGAHAQGEWQPLWSRADGEGGGMVTGSVGAFLVLESRKRAEARGAKIYARIDAIEGDRGARQDGKFEQRLERLLAPANDSAETVIFSGASGYDAVTVREKDVLQKALPKAVLRGFSGVTGHGLEAQFPLGLALAALALNGNAKVPAFDSSAEKPMTSAASQVVVTTVGHVRGEGVAVLSNDA</sequence>
<proteinExistence type="predicted"/>
<dbReference type="GO" id="GO:0004315">
    <property type="term" value="F:3-oxoacyl-[acyl-carrier-protein] synthase activity"/>
    <property type="evidence" value="ECO:0007669"/>
    <property type="project" value="TreeGrafter"/>
</dbReference>
<dbReference type="PANTHER" id="PTHR11712">
    <property type="entry name" value="POLYKETIDE SYNTHASE-RELATED"/>
    <property type="match status" value="1"/>
</dbReference>
<dbReference type="InterPro" id="IPR014030">
    <property type="entry name" value="Ketoacyl_synth_N"/>
</dbReference>
<dbReference type="Gene3D" id="3.40.47.10">
    <property type="match status" value="1"/>
</dbReference>
<evidence type="ECO:0000313" key="3">
    <source>
        <dbReference type="EMBL" id="POO50855.1"/>
    </source>
</evidence>
<dbReference type="GO" id="GO:0006633">
    <property type="term" value="P:fatty acid biosynthetic process"/>
    <property type="evidence" value="ECO:0007669"/>
    <property type="project" value="TreeGrafter"/>
</dbReference>
<evidence type="ECO:0000313" key="4">
    <source>
        <dbReference type="Proteomes" id="UP000237447"/>
    </source>
</evidence>
<dbReference type="Proteomes" id="UP000237447">
    <property type="component" value="Unassembled WGS sequence"/>
</dbReference>
<protein>
    <submittedName>
        <fullName evidence="3">Beta-ketoacyl-ACP synthase II</fullName>
    </submittedName>
</protein>
<gene>
    <name evidence="3" type="ORF">CPJ18_15140</name>
</gene>